<dbReference type="CDD" id="cd02236">
    <property type="entry name" value="cupin_CV2614-like"/>
    <property type="match status" value="1"/>
</dbReference>
<evidence type="ECO:0000256" key="1">
    <source>
        <dbReference type="SAM" id="SignalP"/>
    </source>
</evidence>
<dbReference type="OrthoDB" id="287220at2"/>
<dbReference type="Proteomes" id="UP000406256">
    <property type="component" value="Unassembled WGS sequence"/>
</dbReference>
<dbReference type="InterPro" id="IPR006311">
    <property type="entry name" value="TAT_signal"/>
</dbReference>
<dbReference type="PROSITE" id="PS51318">
    <property type="entry name" value="TAT"/>
    <property type="match status" value="1"/>
</dbReference>
<dbReference type="AlphaFoldDB" id="A0A5E4VCT2"/>
<dbReference type="InterPro" id="IPR011051">
    <property type="entry name" value="RmlC_Cupin_sf"/>
</dbReference>
<proteinExistence type="predicted"/>
<reference evidence="2 3" key="1">
    <citation type="submission" date="2019-08" db="EMBL/GenBank/DDBJ databases">
        <authorList>
            <person name="Peeters C."/>
        </authorList>
    </citation>
    <scope>NUCLEOTIDE SEQUENCE [LARGE SCALE GENOMIC DNA]</scope>
    <source>
        <strain evidence="2 3">LMG 31108</strain>
    </source>
</reference>
<accession>A0A5E4VCT2</accession>
<name>A0A5E4VCT2_9BURK</name>
<evidence type="ECO:0008006" key="4">
    <source>
        <dbReference type="Google" id="ProtNLM"/>
    </source>
</evidence>
<keyword evidence="3" id="KW-1185">Reference proteome</keyword>
<gene>
    <name evidence="2" type="ORF">PAN31108_02579</name>
</gene>
<evidence type="ECO:0000313" key="2">
    <source>
        <dbReference type="EMBL" id="VVE10098.1"/>
    </source>
</evidence>
<dbReference type="SUPFAM" id="SSF51182">
    <property type="entry name" value="RmlC-like cupins"/>
    <property type="match status" value="1"/>
</dbReference>
<dbReference type="InterPro" id="IPR014710">
    <property type="entry name" value="RmlC-like_jellyroll"/>
</dbReference>
<organism evidence="2 3">
    <name type="scientific">Pandoraea anhela</name>
    <dbReference type="NCBI Taxonomy" id="2508295"/>
    <lineage>
        <taxon>Bacteria</taxon>
        <taxon>Pseudomonadati</taxon>
        <taxon>Pseudomonadota</taxon>
        <taxon>Betaproteobacteria</taxon>
        <taxon>Burkholderiales</taxon>
        <taxon>Burkholderiaceae</taxon>
        <taxon>Pandoraea</taxon>
    </lineage>
</organism>
<keyword evidence="1" id="KW-0732">Signal</keyword>
<sequence length="189" mass="19957">MTTHPNSAFPQRHTTRRTPLLAVALTTLALLSAPMRALADLPPPKKQAAAPAAPSGVATETLAKSTTAWDQTRYKAYPAGVPEPTLVRITIAPNTRLDWHTHAMPVVAYVAAGNLSVERADNGARRAFAAGQTITELVDVPHRGVTGDTGAELLVFYAREAQQPLSVASPAAAKLAKDDKAKPAQLVVD</sequence>
<dbReference type="RefSeq" id="WP_150669252.1">
    <property type="nucleotide sequence ID" value="NZ_CABPSB010000008.1"/>
</dbReference>
<evidence type="ECO:0000313" key="3">
    <source>
        <dbReference type="Proteomes" id="UP000406256"/>
    </source>
</evidence>
<dbReference type="EMBL" id="CABPSB010000008">
    <property type="protein sequence ID" value="VVE10098.1"/>
    <property type="molecule type" value="Genomic_DNA"/>
</dbReference>
<protein>
    <recommendedName>
        <fullName evidence="4">Cupin</fullName>
    </recommendedName>
</protein>
<feature type="signal peptide" evidence="1">
    <location>
        <begin position="1"/>
        <end position="39"/>
    </location>
</feature>
<feature type="chain" id="PRO_5023069835" description="Cupin" evidence="1">
    <location>
        <begin position="40"/>
        <end position="189"/>
    </location>
</feature>
<dbReference type="Gene3D" id="2.60.120.10">
    <property type="entry name" value="Jelly Rolls"/>
    <property type="match status" value="1"/>
</dbReference>